<dbReference type="InterPro" id="IPR026983">
    <property type="entry name" value="DHC"/>
</dbReference>
<reference evidence="2" key="1">
    <citation type="submission" date="2025-08" db="UniProtKB">
        <authorList>
            <consortium name="Ensembl"/>
        </authorList>
    </citation>
    <scope>IDENTIFICATION</scope>
</reference>
<evidence type="ECO:0000313" key="3">
    <source>
        <dbReference type="Proteomes" id="UP000261560"/>
    </source>
</evidence>
<dbReference type="GO" id="GO:0045505">
    <property type="term" value="F:dynein intermediate chain binding"/>
    <property type="evidence" value="ECO:0007669"/>
    <property type="project" value="InterPro"/>
</dbReference>
<dbReference type="PaxDb" id="30732-ENSOMEP00000014405"/>
<dbReference type="STRING" id="30732.ENSOMEP00000014405"/>
<protein>
    <recommendedName>
        <fullName evidence="1">Dynein heavy chain tail domain-containing protein</fullName>
    </recommendedName>
</protein>
<dbReference type="Pfam" id="PF08385">
    <property type="entry name" value="DHC_N1"/>
    <property type="match status" value="1"/>
</dbReference>
<dbReference type="OMA" id="YLMARSC"/>
<proteinExistence type="predicted"/>
<dbReference type="GO" id="GO:0005858">
    <property type="term" value="C:axonemal dynein complex"/>
    <property type="evidence" value="ECO:0007669"/>
    <property type="project" value="TreeGrafter"/>
</dbReference>
<dbReference type="AlphaFoldDB" id="A0A3B3C9B6"/>
<reference evidence="2" key="2">
    <citation type="submission" date="2025-09" db="UniProtKB">
        <authorList>
            <consortium name="Ensembl"/>
        </authorList>
    </citation>
    <scope>IDENTIFICATION</scope>
</reference>
<dbReference type="GO" id="GO:0007018">
    <property type="term" value="P:microtubule-based movement"/>
    <property type="evidence" value="ECO:0007669"/>
    <property type="project" value="InterPro"/>
</dbReference>
<accession>A0A3B3C9B6</accession>
<feature type="domain" description="Dynein heavy chain tail" evidence="1">
    <location>
        <begin position="189"/>
        <end position="349"/>
    </location>
</feature>
<name>A0A3B3C9B6_ORYME</name>
<sequence>MLVFFCLCFECKPLKEEREAKRAQLDGRHDYIFNILALCLGLEKDVVEDAILEGNQVIKFKIVHLGGKKTFEGNIFSADICFNMLDTTEVGLLKSMEQLLYEVFMPSLKKINHGWGEQDSPEAQTVKEEYISLFESFASVLVGADECIKEKVTLQKCDTFDTKALKTPADYTAAANNSTEVKKLETCMKILSESNQLRKVTDDLGPRAELNYWKKRMARFSYLLEQLKSPHVRTVLRVLGLAKSKLMKSWAEIDRRITVASNEAKDNVKYVYSLETFYEPLYKCDPVRKIPSLINAIRTIYNVSRYYNNSEKITTLFVLVTNQMISSCMAYITNNGCDSIWDQPRQEIIMMDFVFWFTCSHISVFISMQYLMARSCRWRMPDWGWKLLCWSA</sequence>
<keyword evidence="3" id="KW-1185">Reference proteome</keyword>
<dbReference type="PANTHER" id="PTHR46532:SF13">
    <property type="entry name" value="CYTOPLASMIC DYNEIN 1 HEAVY CHAIN 1"/>
    <property type="match status" value="1"/>
</dbReference>
<dbReference type="Proteomes" id="UP000261560">
    <property type="component" value="Unplaced"/>
</dbReference>
<dbReference type="PANTHER" id="PTHR46532">
    <property type="entry name" value="MALE FERTILITY FACTOR KL5"/>
    <property type="match status" value="1"/>
</dbReference>
<dbReference type="Ensembl" id="ENSOMET00000022293.1">
    <property type="protein sequence ID" value="ENSOMEP00000014405.1"/>
    <property type="gene ID" value="ENSOMEG00000015914.1"/>
</dbReference>
<evidence type="ECO:0000313" key="2">
    <source>
        <dbReference type="Ensembl" id="ENSOMEP00000014405.1"/>
    </source>
</evidence>
<dbReference type="GO" id="GO:0051959">
    <property type="term" value="F:dynein light intermediate chain binding"/>
    <property type="evidence" value="ECO:0007669"/>
    <property type="project" value="InterPro"/>
</dbReference>
<dbReference type="InterPro" id="IPR013594">
    <property type="entry name" value="Dynein_heavy_tail"/>
</dbReference>
<organism evidence="2 3">
    <name type="scientific">Oryzias melastigma</name>
    <name type="common">Marine medaka</name>
    <dbReference type="NCBI Taxonomy" id="30732"/>
    <lineage>
        <taxon>Eukaryota</taxon>
        <taxon>Metazoa</taxon>
        <taxon>Chordata</taxon>
        <taxon>Craniata</taxon>
        <taxon>Vertebrata</taxon>
        <taxon>Euteleostomi</taxon>
        <taxon>Actinopterygii</taxon>
        <taxon>Neopterygii</taxon>
        <taxon>Teleostei</taxon>
        <taxon>Neoteleostei</taxon>
        <taxon>Acanthomorphata</taxon>
        <taxon>Ovalentaria</taxon>
        <taxon>Atherinomorphae</taxon>
        <taxon>Beloniformes</taxon>
        <taxon>Adrianichthyidae</taxon>
        <taxon>Oryziinae</taxon>
        <taxon>Oryzias</taxon>
    </lineage>
</organism>
<evidence type="ECO:0000259" key="1">
    <source>
        <dbReference type="Pfam" id="PF08385"/>
    </source>
</evidence>
<dbReference type="GeneTree" id="ENSGT00940000155533"/>